<dbReference type="AlphaFoldDB" id="A0A4D9DRK2"/>
<proteinExistence type="predicted"/>
<evidence type="ECO:0000313" key="1">
    <source>
        <dbReference type="EMBL" id="TFJ98931.1"/>
    </source>
</evidence>
<dbReference type="STRING" id="55544.A0A4D9DRK2"/>
<protein>
    <submittedName>
        <fullName evidence="1">Metabotropic glutamate receptor 6</fullName>
    </submittedName>
</protein>
<dbReference type="EMBL" id="QXTE01000359">
    <property type="protein sequence ID" value="TFJ98931.1"/>
    <property type="molecule type" value="Genomic_DNA"/>
</dbReference>
<comment type="caution">
    <text evidence="1">The sequence shown here is derived from an EMBL/GenBank/DDBJ whole genome shotgun (WGS) entry which is preliminary data.</text>
</comment>
<reference evidence="1 2" key="2">
    <citation type="submission" date="2019-04" db="EMBL/GenBank/DDBJ databases">
        <title>The genome sequence of big-headed turtle.</title>
        <authorList>
            <person name="Gong S."/>
        </authorList>
    </citation>
    <scope>NUCLEOTIDE SEQUENCE [LARGE SCALE GENOMIC DNA]</scope>
    <source>
        <strain evidence="1">DO16091913</strain>
        <tissue evidence="1">Muscle</tissue>
    </source>
</reference>
<sequence length="131" mass="13987">MQKGGDRPTALLPALSGGHLALILETVQSPPCGQHQAGLGKNWEVPSKHTASLSLSQAKSTLESPRHSFTKVVPSYGTAFHSLRPFYSSSNSSVKIHPAQGMPPCGDVQQVTVHYNILAKELEEGAAQVQF</sequence>
<name>A0A4D9DRK2_9SAUR</name>
<gene>
    <name evidence="1" type="ORF">DR999_PMT19073</name>
</gene>
<dbReference type="Proteomes" id="UP000297703">
    <property type="component" value="Unassembled WGS sequence"/>
</dbReference>
<evidence type="ECO:0000313" key="2">
    <source>
        <dbReference type="Proteomes" id="UP000297703"/>
    </source>
</evidence>
<organism evidence="1 2">
    <name type="scientific">Platysternon megacephalum</name>
    <name type="common">big-headed turtle</name>
    <dbReference type="NCBI Taxonomy" id="55544"/>
    <lineage>
        <taxon>Eukaryota</taxon>
        <taxon>Metazoa</taxon>
        <taxon>Chordata</taxon>
        <taxon>Craniata</taxon>
        <taxon>Vertebrata</taxon>
        <taxon>Euteleostomi</taxon>
        <taxon>Archelosauria</taxon>
        <taxon>Testudinata</taxon>
        <taxon>Testudines</taxon>
        <taxon>Cryptodira</taxon>
        <taxon>Durocryptodira</taxon>
        <taxon>Testudinoidea</taxon>
        <taxon>Platysternidae</taxon>
        <taxon>Platysternon</taxon>
    </lineage>
</organism>
<keyword evidence="2" id="KW-1185">Reference proteome</keyword>
<reference evidence="1 2" key="1">
    <citation type="submission" date="2019-04" db="EMBL/GenBank/DDBJ databases">
        <title>Draft genome of the big-headed turtle Platysternon megacephalum.</title>
        <authorList>
            <person name="Gong S."/>
        </authorList>
    </citation>
    <scope>NUCLEOTIDE SEQUENCE [LARGE SCALE GENOMIC DNA]</scope>
    <source>
        <strain evidence="1">DO16091913</strain>
        <tissue evidence="1">Muscle</tissue>
    </source>
</reference>
<accession>A0A4D9DRK2</accession>
<keyword evidence="1" id="KW-0675">Receptor</keyword>